<feature type="transmembrane region" description="Helical" evidence="1">
    <location>
        <begin position="53"/>
        <end position="75"/>
    </location>
</feature>
<feature type="transmembrane region" description="Helical" evidence="1">
    <location>
        <begin position="192"/>
        <end position="212"/>
    </location>
</feature>
<gene>
    <name evidence="3" type="ORF">DB32_004490</name>
</gene>
<dbReference type="STRING" id="927083.DB32_004490"/>
<keyword evidence="4" id="KW-1185">Reference proteome</keyword>
<feature type="domain" description="Fatty acid desaturase" evidence="2">
    <location>
        <begin position="55"/>
        <end position="252"/>
    </location>
</feature>
<dbReference type="RefSeq" id="WP_083458541.1">
    <property type="nucleotide sequence ID" value="NZ_CP011125.1"/>
</dbReference>
<dbReference type="Proteomes" id="UP000034883">
    <property type="component" value="Chromosome"/>
</dbReference>
<dbReference type="Pfam" id="PF00487">
    <property type="entry name" value="FA_desaturase"/>
    <property type="match status" value="1"/>
</dbReference>
<dbReference type="EMBL" id="CP011125">
    <property type="protein sequence ID" value="AKF07341.1"/>
    <property type="molecule type" value="Genomic_DNA"/>
</dbReference>
<accession>A0A0F6YJH7</accession>
<dbReference type="KEGG" id="samy:DB32_004490"/>
<name>A0A0F6YJH7_9BACT</name>
<protein>
    <recommendedName>
        <fullName evidence="2">Fatty acid desaturase domain-containing protein</fullName>
    </recommendedName>
</protein>
<feature type="transmembrane region" description="Helical" evidence="1">
    <location>
        <begin position="169"/>
        <end position="186"/>
    </location>
</feature>
<dbReference type="GO" id="GO:0006629">
    <property type="term" value="P:lipid metabolic process"/>
    <property type="evidence" value="ECO:0007669"/>
    <property type="project" value="InterPro"/>
</dbReference>
<evidence type="ECO:0000259" key="2">
    <source>
        <dbReference type="Pfam" id="PF00487"/>
    </source>
</evidence>
<dbReference type="OrthoDB" id="5500377at2"/>
<evidence type="ECO:0000313" key="4">
    <source>
        <dbReference type="Proteomes" id="UP000034883"/>
    </source>
</evidence>
<evidence type="ECO:0000313" key="3">
    <source>
        <dbReference type="EMBL" id="AKF07341.1"/>
    </source>
</evidence>
<keyword evidence="1" id="KW-0812">Transmembrane</keyword>
<reference evidence="3 4" key="1">
    <citation type="submission" date="2015-03" db="EMBL/GenBank/DDBJ databases">
        <title>Genome assembly of Sandaracinus amylolyticus DSM 53668.</title>
        <authorList>
            <person name="Sharma G."/>
            <person name="Subramanian S."/>
        </authorList>
    </citation>
    <scope>NUCLEOTIDE SEQUENCE [LARGE SCALE GENOMIC DNA]</scope>
    <source>
        <strain evidence="3 4">DSM 53668</strain>
    </source>
</reference>
<sequence>MNVIATTLTTLPFAQFKRSPNFYFVYDAAYLVCALAFVAALHAIGWRSPVQEFAWWLPLLLPIATYVVIMAHVFIHNASHGNFPKSINRIVGEICGVVVLTKFASWEIVHRRHHRYSDDPERDPHPAERHYWRYAINTLINVEKQLQQQYFDLYGDTPETRRHEKIRSALSFISGVALIFGWLTLLGAPVFFVLYLPAFFFAALFVIFFNWAGHNAHEADGPIEPANLDHGIFWILNRIFFGIFYHGNHHKMAMLFNPMHMPVRARSESTAHGERDEAEAA</sequence>
<organism evidence="3 4">
    <name type="scientific">Sandaracinus amylolyticus</name>
    <dbReference type="NCBI Taxonomy" id="927083"/>
    <lineage>
        <taxon>Bacteria</taxon>
        <taxon>Pseudomonadati</taxon>
        <taxon>Myxococcota</taxon>
        <taxon>Polyangia</taxon>
        <taxon>Polyangiales</taxon>
        <taxon>Sandaracinaceae</taxon>
        <taxon>Sandaracinus</taxon>
    </lineage>
</organism>
<evidence type="ECO:0000256" key="1">
    <source>
        <dbReference type="SAM" id="Phobius"/>
    </source>
</evidence>
<proteinExistence type="predicted"/>
<keyword evidence="1" id="KW-0472">Membrane</keyword>
<feature type="transmembrane region" description="Helical" evidence="1">
    <location>
        <begin position="28"/>
        <end position="46"/>
    </location>
</feature>
<keyword evidence="1" id="KW-1133">Transmembrane helix</keyword>
<dbReference type="InterPro" id="IPR005804">
    <property type="entry name" value="FA_desaturase_dom"/>
</dbReference>
<dbReference type="AlphaFoldDB" id="A0A0F6YJH7"/>